<evidence type="ECO:0000313" key="2">
    <source>
        <dbReference type="Proteomes" id="UP001600165"/>
    </source>
</evidence>
<gene>
    <name evidence="1" type="ORF">ACFVKH_10950</name>
</gene>
<dbReference type="RefSeq" id="WP_377964887.1">
    <property type="nucleotide sequence ID" value="NZ_JBHZOL010000071.1"/>
</dbReference>
<comment type="caution">
    <text evidence="1">The sequence shown here is derived from an EMBL/GenBank/DDBJ whole genome shotgun (WGS) entry which is preliminary data.</text>
</comment>
<reference evidence="1 2" key="1">
    <citation type="submission" date="2024-10" db="EMBL/GenBank/DDBJ databases">
        <authorList>
            <person name="Ratan Roy A."/>
            <person name="Morales Sandoval P.H."/>
            <person name="De Los Santos Villalobos S."/>
            <person name="Chakraborty S."/>
            <person name="Mukherjee J."/>
        </authorList>
    </citation>
    <scope>NUCLEOTIDE SEQUENCE [LARGE SCALE GENOMIC DNA]</scope>
    <source>
        <strain evidence="1 2">S1</strain>
    </source>
</reference>
<dbReference type="Proteomes" id="UP001600165">
    <property type="component" value="Unassembled WGS sequence"/>
</dbReference>
<organism evidence="1 2">
    <name type="scientific">Almyronema epifaneia S1</name>
    <dbReference type="NCBI Taxonomy" id="2991925"/>
    <lineage>
        <taxon>Bacteria</taxon>
        <taxon>Bacillati</taxon>
        <taxon>Cyanobacteriota</taxon>
        <taxon>Cyanophyceae</taxon>
        <taxon>Nodosilineales</taxon>
        <taxon>Nodosilineaceae</taxon>
        <taxon>Almyronema</taxon>
        <taxon>Almyronema epifaneia</taxon>
    </lineage>
</organism>
<accession>A0ABW6IG40</accession>
<sequence length="66" mass="7716">MAGSSFSLQESFAEDAQIWQSLKQAIANSSGFQRWQSEQNTQTFQRLPLDQQVRRYLRETLETLAY</sequence>
<protein>
    <submittedName>
        <fullName evidence="1">Uncharacterized protein</fullName>
    </submittedName>
</protein>
<dbReference type="EMBL" id="JBHZOL010000071">
    <property type="protein sequence ID" value="MFE4106797.1"/>
    <property type="molecule type" value="Genomic_DNA"/>
</dbReference>
<proteinExistence type="predicted"/>
<evidence type="ECO:0000313" key="1">
    <source>
        <dbReference type="EMBL" id="MFE4106797.1"/>
    </source>
</evidence>
<name>A0ABW6IG40_9CYAN</name>
<keyword evidence="2" id="KW-1185">Reference proteome</keyword>